<dbReference type="PANTHER" id="PTHR33879">
    <property type="entry name" value="17.6 KDA CLASS II HEAT SHOCK PROTEIN-RELATED"/>
    <property type="match status" value="1"/>
</dbReference>
<reference evidence="3" key="1">
    <citation type="journal article" date="2012" name="Nature">
        <title>The tomato genome sequence provides insights into fleshy fruit evolution.</title>
        <authorList>
            <consortium name="Tomato Genome Consortium"/>
        </authorList>
    </citation>
    <scope>NUCLEOTIDE SEQUENCE [LARGE SCALE GENOMIC DNA]</scope>
    <source>
        <strain evidence="3">cv. Heinz 1706</strain>
    </source>
</reference>
<feature type="domain" description="SHSP" evidence="2">
    <location>
        <begin position="49"/>
        <end position="155"/>
    </location>
</feature>
<dbReference type="AlphaFoldDB" id="A0A3Q7I5W5"/>
<dbReference type="PaxDb" id="4081-Solyc09g065370.1.1"/>
<keyword evidence="4" id="KW-1185">Reference proteome</keyword>
<evidence type="ECO:0000313" key="4">
    <source>
        <dbReference type="Proteomes" id="UP000004994"/>
    </source>
</evidence>
<proteinExistence type="inferred from homology"/>
<evidence type="ECO:0000256" key="1">
    <source>
        <dbReference type="PROSITE-ProRule" id="PRU00285"/>
    </source>
</evidence>
<protein>
    <recommendedName>
        <fullName evidence="2">SHSP domain-containing protein</fullName>
    </recommendedName>
</protein>
<reference evidence="3" key="2">
    <citation type="submission" date="2019-01" db="UniProtKB">
        <authorList>
            <consortium name="EnsemblPlants"/>
        </authorList>
    </citation>
    <scope>IDENTIFICATION</scope>
    <source>
        <strain evidence="3">cv. Heinz 1706</strain>
    </source>
</reference>
<dbReference type="PROSITE" id="PS01031">
    <property type="entry name" value="SHSP"/>
    <property type="match status" value="1"/>
</dbReference>
<dbReference type="PANTHER" id="PTHR33879:SF3">
    <property type="entry name" value="17.6 KDA CLASS II HEAT SHOCK PROTEIN-RELATED"/>
    <property type="match status" value="1"/>
</dbReference>
<accession>A0A3Q7I5W5</accession>
<dbReference type="EnsemblPlants" id="Solyc09g065370.2.1">
    <property type="protein sequence ID" value="Solyc09g065370.2.1"/>
    <property type="gene ID" value="Solyc09g065370.2"/>
</dbReference>
<organism evidence="3">
    <name type="scientific">Solanum lycopersicum</name>
    <name type="common">Tomato</name>
    <name type="synonym">Lycopersicon esculentum</name>
    <dbReference type="NCBI Taxonomy" id="4081"/>
    <lineage>
        <taxon>Eukaryota</taxon>
        <taxon>Viridiplantae</taxon>
        <taxon>Streptophyta</taxon>
        <taxon>Embryophyta</taxon>
        <taxon>Tracheophyta</taxon>
        <taxon>Spermatophyta</taxon>
        <taxon>Magnoliopsida</taxon>
        <taxon>eudicotyledons</taxon>
        <taxon>Gunneridae</taxon>
        <taxon>Pentapetalae</taxon>
        <taxon>asterids</taxon>
        <taxon>lamiids</taxon>
        <taxon>Solanales</taxon>
        <taxon>Solanaceae</taxon>
        <taxon>Solanoideae</taxon>
        <taxon>Solaneae</taxon>
        <taxon>Solanum</taxon>
        <taxon>Solanum subgen. Lycopersicon</taxon>
    </lineage>
</organism>
<dbReference type="InParanoid" id="A0A3Q7I5W5"/>
<comment type="similarity">
    <text evidence="1">Belongs to the small heat shock protein (HSP20) family.</text>
</comment>
<dbReference type="FunCoup" id="A0A3Q7I5W5">
    <property type="interactions" value="311"/>
</dbReference>
<dbReference type="InterPro" id="IPR002068">
    <property type="entry name" value="A-crystallin/Hsp20_dom"/>
</dbReference>
<name>A0A3Q7I5W5_SOLLC</name>
<dbReference type="Gramene" id="Solyc09g065370.2.1">
    <property type="protein sequence ID" value="Solyc09g065370.2.1"/>
    <property type="gene ID" value="Solyc09g065370.2"/>
</dbReference>
<dbReference type="Proteomes" id="UP000004994">
    <property type="component" value="Chromosome 9"/>
</dbReference>
<evidence type="ECO:0000313" key="3">
    <source>
        <dbReference type="EnsemblPlants" id="Solyc09g065370.2.1"/>
    </source>
</evidence>
<dbReference type="STRING" id="4081.A0A3Q7I5W5"/>
<sequence>MKVHPVPRKRNITLRCDIVSALSQANSLTGRQKKLRRLPHIFAKVLELPFNSDADVSIEETSDSFRFVIPTDDAGNNIRADTVEIYPGVTKIVIRGDNVLDSSLGEFELDLWRFRLPPSTLPELATADFADGELVVTVPKDPDEEEVDDDGIGEAGRLILLGVQRAKSIKTGELLGEEGISAMFSGQCGTDYVELHYHPGNSRKMRYVYFLLVAERSQAEVEKKAYDLVRAYRGLDLDVERSQAQAEKKAYDSVDVK</sequence>
<evidence type="ECO:0000259" key="2">
    <source>
        <dbReference type="PROSITE" id="PS01031"/>
    </source>
</evidence>
<dbReference type="CDD" id="cd00298">
    <property type="entry name" value="ACD_sHsps_p23-like"/>
    <property type="match status" value="1"/>
</dbReference>